<dbReference type="Proteomes" id="UP000326912">
    <property type="component" value="Unassembled WGS sequence"/>
</dbReference>
<name>A0A5J4KIL1_9CHLR</name>
<organism evidence="1 2">
    <name type="scientific">Dictyobacter vulcani</name>
    <dbReference type="NCBI Taxonomy" id="2607529"/>
    <lineage>
        <taxon>Bacteria</taxon>
        <taxon>Bacillati</taxon>
        <taxon>Chloroflexota</taxon>
        <taxon>Ktedonobacteria</taxon>
        <taxon>Ktedonobacterales</taxon>
        <taxon>Dictyobacteraceae</taxon>
        <taxon>Dictyobacter</taxon>
    </lineage>
</organism>
<dbReference type="AlphaFoldDB" id="A0A5J4KIL1"/>
<dbReference type="RefSeq" id="WP_151754162.1">
    <property type="nucleotide sequence ID" value="NZ_BKZW01000001.1"/>
</dbReference>
<gene>
    <name evidence="1" type="ORF">KDW_01130</name>
</gene>
<protein>
    <submittedName>
        <fullName evidence="1">Uncharacterized protein</fullName>
    </submittedName>
</protein>
<comment type="caution">
    <text evidence="1">The sequence shown here is derived from an EMBL/GenBank/DDBJ whole genome shotgun (WGS) entry which is preliminary data.</text>
</comment>
<evidence type="ECO:0000313" key="1">
    <source>
        <dbReference type="EMBL" id="GER85951.1"/>
    </source>
</evidence>
<dbReference type="EMBL" id="BKZW01000001">
    <property type="protein sequence ID" value="GER85951.1"/>
    <property type="molecule type" value="Genomic_DNA"/>
</dbReference>
<accession>A0A5J4KIL1</accession>
<sequence length="109" mass="12478">MFLIRYPANATYTDPISISRTEFDAALDQLAAADVPLVVDREQAWKDYQGWRVNYDTVLLGLAELIMAPVAPWSSDRILKDAPPIVLRWRKGKKLVEKHEWLPPSELES</sequence>
<reference evidence="1 2" key="1">
    <citation type="submission" date="2019-10" db="EMBL/GenBank/DDBJ databases">
        <title>Dictyobacter vulcani sp. nov., within the class Ktedonobacteria, isolated from soil of volcanic Mt. Zao.</title>
        <authorList>
            <person name="Zheng Y."/>
            <person name="Wang C.M."/>
            <person name="Sakai Y."/>
            <person name="Abe K."/>
            <person name="Yokota A."/>
            <person name="Yabe S."/>
        </authorList>
    </citation>
    <scope>NUCLEOTIDE SEQUENCE [LARGE SCALE GENOMIC DNA]</scope>
    <source>
        <strain evidence="1 2">W12</strain>
    </source>
</reference>
<evidence type="ECO:0000313" key="2">
    <source>
        <dbReference type="Proteomes" id="UP000326912"/>
    </source>
</evidence>
<proteinExistence type="predicted"/>
<keyword evidence="2" id="KW-1185">Reference proteome</keyword>